<proteinExistence type="inferred from homology"/>
<comment type="similarity">
    <text evidence="2 11">Belongs to the lactate permease family.</text>
</comment>
<keyword evidence="4" id="KW-1003">Cell membrane</keyword>
<dbReference type="NCBIfam" id="TIGR00795">
    <property type="entry name" value="lctP"/>
    <property type="match status" value="1"/>
</dbReference>
<dbReference type="InterPro" id="IPR003804">
    <property type="entry name" value="Lactate_perm"/>
</dbReference>
<dbReference type="GO" id="GO:0015129">
    <property type="term" value="F:lactate transmembrane transporter activity"/>
    <property type="evidence" value="ECO:0007669"/>
    <property type="project" value="UniProtKB-UniRule"/>
</dbReference>
<evidence type="ECO:0000256" key="6">
    <source>
        <dbReference type="ARBA" id="ARBA00022989"/>
    </source>
</evidence>
<evidence type="ECO:0000256" key="11">
    <source>
        <dbReference type="RuleBase" id="RU365092"/>
    </source>
</evidence>
<evidence type="ECO:0000313" key="12">
    <source>
        <dbReference type="EMBL" id="AHY72342.1"/>
    </source>
</evidence>
<evidence type="ECO:0000256" key="9">
    <source>
        <dbReference type="ARBA" id="ARBA00034057"/>
    </source>
</evidence>
<comment type="catalytic activity">
    <reaction evidence="10">
        <text>glycolate(in) + H(+)(in) = glycolate(out) + H(+)(out)</text>
        <dbReference type="Rhea" id="RHEA:29411"/>
        <dbReference type="ChEBI" id="CHEBI:15378"/>
        <dbReference type="ChEBI" id="CHEBI:29805"/>
    </reaction>
    <physiologicalReaction direction="right-to-left" evidence="10">
        <dbReference type="Rhea" id="RHEA:29413"/>
    </physiologicalReaction>
</comment>
<evidence type="ECO:0000256" key="5">
    <source>
        <dbReference type="ARBA" id="ARBA00022692"/>
    </source>
</evidence>
<feature type="transmembrane region" description="Helical" evidence="11">
    <location>
        <begin position="113"/>
        <end position="141"/>
    </location>
</feature>
<evidence type="ECO:0000256" key="3">
    <source>
        <dbReference type="ARBA" id="ARBA00022448"/>
    </source>
</evidence>
<keyword evidence="3 11" id="KW-0813">Transport</keyword>
<feature type="transmembrane region" description="Helical" evidence="11">
    <location>
        <begin position="301"/>
        <end position="320"/>
    </location>
</feature>
<feature type="transmembrane region" description="Helical" evidence="11">
    <location>
        <begin position="7"/>
        <end position="29"/>
    </location>
</feature>
<reference evidence="12 13" key="1">
    <citation type="journal article" date="2014" name="Genome Announc.">
        <title>Complete Genome Sequences of Two Escherichia coli O145:H28 Outbreak Strains of Food Origin.</title>
        <authorList>
            <person name="Cooper K.K."/>
            <person name="Mandrell R.E."/>
            <person name="Louie J.W."/>
            <person name="Korlach J."/>
            <person name="Clark T.A."/>
            <person name="Parker C.T."/>
            <person name="Huynh S."/>
            <person name="Chain P.S."/>
            <person name="Ahmed S."/>
            <person name="Carter M.Q."/>
        </authorList>
    </citation>
    <scope>NUCLEOTIDE SEQUENCE [LARGE SCALE GENOMIC DNA]</scope>
    <source>
        <strain evidence="12 13">RM12581</strain>
    </source>
</reference>
<dbReference type="Pfam" id="PF02652">
    <property type="entry name" value="Lactate_perm"/>
    <property type="match status" value="1"/>
</dbReference>
<organism evidence="12 13">
    <name type="scientific">Escherichia coli O145:H28 (strain RM12581)</name>
    <dbReference type="NCBI Taxonomy" id="1248823"/>
    <lineage>
        <taxon>Bacteria</taxon>
        <taxon>Pseudomonadati</taxon>
        <taxon>Pseudomonadota</taxon>
        <taxon>Gammaproteobacteria</taxon>
        <taxon>Enterobacterales</taxon>
        <taxon>Enterobacteriaceae</taxon>
        <taxon>Escherichia</taxon>
    </lineage>
</organism>
<evidence type="ECO:0000256" key="2">
    <source>
        <dbReference type="ARBA" id="ARBA00010100"/>
    </source>
</evidence>
<dbReference type="PANTHER" id="PTHR30003:SF0">
    <property type="entry name" value="GLYCOLATE PERMEASE GLCA-RELATED"/>
    <property type="match status" value="1"/>
</dbReference>
<keyword evidence="11" id="KW-0997">Cell inner membrane</keyword>
<feature type="transmembrane region" description="Helical" evidence="11">
    <location>
        <begin position="35"/>
        <end position="52"/>
    </location>
</feature>
<accession>A0ABC7ZWI8</accession>
<evidence type="ECO:0000256" key="7">
    <source>
        <dbReference type="ARBA" id="ARBA00023136"/>
    </source>
</evidence>
<comment type="catalytic activity">
    <reaction evidence="8">
        <text>(S)-lactate(in) + H(+)(in) = (S)-lactate(out) + H(+)(out)</text>
        <dbReference type="Rhea" id="RHEA:29415"/>
        <dbReference type="ChEBI" id="CHEBI:15378"/>
        <dbReference type="ChEBI" id="CHEBI:16651"/>
    </reaction>
    <physiologicalReaction direction="right-to-left" evidence="8">
        <dbReference type="Rhea" id="RHEA:29417"/>
    </physiologicalReaction>
</comment>
<dbReference type="EMBL" id="CP007136">
    <property type="protein sequence ID" value="AHY72342.1"/>
    <property type="molecule type" value="Genomic_DNA"/>
</dbReference>
<evidence type="ECO:0000256" key="10">
    <source>
        <dbReference type="ARBA" id="ARBA00034062"/>
    </source>
</evidence>
<feature type="transmembrane region" description="Helical" evidence="11">
    <location>
        <begin position="193"/>
        <end position="211"/>
    </location>
</feature>
<feature type="transmembrane region" description="Helical" evidence="11">
    <location>
        <begin position="148"/>
        <end position="173"/>
    </location>
</feature>
<comment type="function">
    <text evidence="11">Uptake of L-lactate across the membrane. Can also transport D-lactate and glycolate.</text>
</comment>
<evidence type="ECO:0000256" key="4">
    <source>
        <dbReference type="ARBA" id="ARBA00022475"/>
    </source>
</evidence>
<evidence type="ECO:0000313" key="13">
    <source>
        <dbReference type="Proteomes" id="UP000025231"/>
    </source>
</evidence>
<protein>
    <recommendedName>
        <fullName evidence="11">L-lactate permease</fullName>
    </recommendedName>
</protein>
<feature type="transmembrane region" description="Helical" evidence="11">
    <location>
        <begin position="64"/>
        <end position="85"/>
    </location>
</feature>
<feature type="transmembrane region" description="Helical" evidence="11">
    <location>
        <begin position="218"/>
        <end position="240"/>
    </location>
</feature>
<keyword evidence="5 11" id="KW-0812">Transmembrane</keyword>
<dbReference type="Proteomes" id="UP000025231">
    <property type="component" value="Chromosome"/>
</dbReference>
<feature type="transmembrane region" description="Helical" evidence="11">
    <location>
        <begin position="405"/>
        <end position="427"/>
    </location>
</feature>
<feature type="transmembrane region" description="Helical" evidence="11">
    <location>
        <begin position="433"/>
        <end position="458"/>
    </location>
</feature>
<gene>
    <name evidence="12" type="primary">glcA</name>
    <name evidence="12" type="ORF">ECRM12581_19060</name>
</gene>
<comment type="catalytic activity">
    <reaction evidence="9">
        <text>(R)-lactate(in) + H(+)(in) = (R)-lactate(out) + H(+)(out)</text>
        <dbReference type="Rhea" id="RHEA:71791"/>
        <dbReference type="ChEBI" id="CHEBI:15378"/>
        <dbReference type="ChEBI" id="CHEBI:16004"/>
    </reaction>
    <physiologicalReaction direction="right-to-left" evidence="9">
        <dbReference type="Rhea" id="RHEA:71793"/>
    </physiologicalReaction>
</comment>
<evidence type="ECO:0000256" key="1">
    <source>
        <dbReference type="ARBA" id="ARBA00004651"/>
    </source>
</evidence>
<dbReference type="PANTHER" id="PTHR30003">
    <property type="entry name" value="L-LACTATE PERMEASE"/>
    <property type="match status" value="1"/>
</dbReference>
<name>A0ABC7ZWI8_ECOLR</name>
<feature type="transmembrane region" description="Helical" evidence="11">
    <location>
        <begin position="371"/>
        <end position="393"/>
    </location>
</feature>
<evidence type="ECO:0000256" key="8">
    <source>
        <dbReference type="ARBA" id="ARBA00034011"/>
    </source>
</evidence>
<dbReference type="AlphaFoldDB" id="A0ABC7ZWI8"/>
<dbReference type="GO" id="GO:0005886">
    <property type="term" value="C:plasma membrane"/>
    <property type="evidence" value="ECO:0007669"/>
    <property type="project" value="UniProtKB-SubCell"/>
</dbReference>
<keyword evidence="7 11" id="KW-0472">Membrane</keyword>
<comment type="subcellular location">
    <subcellularLocation>
        <location evidence="11">Cell inner membrane</location>
        <topology evidence="11">Multi-pass membrane protein</topology>
    </subcellularLocation>
    <subcellularLocation>
        <location evidence="1">Cell membrane</location>
        <topology evidence="1">Multi-pass membrane protein</topology>
    </subcellularLocation>
</comment>
<dbReference type="NCBIfam" id="NF007249">
    <property type="entry name" value="PRK09695.1"/>
    <property type="match status" value="1"/>
</dbReference>
<keyword evidence="6 11" id="KW-1133">Transmembrane helix</keyword>
<sequence length="574" mass="60713">MYMPMGGLGLSALVALIPIIFFFVALAVLRLKGHVAGAITLILSLLIAIFVFKMPIDMAFSAAGYGFIYGLWPIAWIIVAAVFLYKLTVASGQFDIIRSSVISITDDQRLQVLLIGFSFGALLEGAAGFGAPVAITGALLVGLGFKPLYAAGLCLIANTAPVAFGALGVPILVAGQVTGIDPFHIGAMAGRQLPFLSVLVPFWLVAMMDGWKGVKETWPAALVAGGSFAVTQFFTSNYIGPELPDITSALVSIVSLALFLKVWRPKNTETAISMGQSAGAMVVNKPSSGGPVPSEYSLGQIIRAWSPFLILTVLVTIWTMKPFKALFAPGGVFYSLVINFQIPHLHQQVLKAAPIVAQPTPMDAVFKFDPLSAGGTAIFIAAIISIFILGVGIKKGIGVFAETLISLKWPILSIGMVLAFAFVTNYSGMSTTLALVLAGTGVMFPFFSPFLGWLGVFLTGSDTSSNALFGSLQSTTAQQINVSDTLLVAANTSGGVTGKMISPQSIAVACAATGMVGRESELNRPGNPGECFICELRLPDHRFRWKHNKLFLLLPEEYGPAFPAIVDCYTSPPT</sequence>